<accession>A0A7W0BX32</accession>
<proteinExistence type="predicted"/>
<evidence type="ECO:0000313" key="2">
    <source>
        <dbReference type="Proteomes" id="UP000580891"/>
    </source>
</evidence>
<name>A0A7W0BX32_9BACL</name>
<dbReference type="AlphaFoldDB" id="A0A7W0BX32"/>
<dbReference type="RefSeq" id="WP_181537459.1">
    <property type="nucleotide sequence ID" value="NZ_JACDUU010000004.1"/>
</dbReference>
<keyword evidence="2" id="KW-1185">Reference proteome</keyword>
<protein>
    <submittedName>
        <fullName evidence="1">Uncharacterized protein</fullName>
    </submittedName>
</protein>
<organism evidence="1 2">
    <name type="scientific">[Anoxybacillus] calidus</name>
    <dbReference type="NCBI Taxonomy" id="575178"/>
    <lineage>
        <taxon>Bacteria</taxon>
        <taxon>Bacillati</taxon>
        <taxon>Bacillota</taxon>
        <taxon>Bacilli</taxon>
        <taxon>Bacillales</taxon>
        <taxon>Anoxybacillaceae</taxon>
        <taxon>Paranoxybacillus</taxon>
    </lineage>
</organism>
<gene>
    <name evidence="1" type="ORF">HNQ85_001904</name>
</gene>
<dbReference type="EMBL" id="JACDUU010000004">
    <property type="protein sequence ID" value="MBA2871629.1"/>
    <property type="molecule type" value="Genomic_DNA"/>
</dbReference>
<evidence type="ECO:0000313" key="1">
    <source>
        <dbReference type="EMBL" id="MBA2871629.1"/>
    </source>
</evidence>
<reference evidence="1 2" key="1">
    <citation type="submission" date="2020-07" db="EMBL/GenBank/DDBJ databases">
        <title>Genomic Encyclopedia of Type Strains, Phase IV (KMG-IV): sequencing the most valuable type-strain genomes for metagenomic binning, comparative biology and taxonomic classification.</title>
        <authorList>
            <person name="Goeker M."/>
        </authorList>
    </citation>
    <scope>NUCLEOTIDE SEQUENCE [LARGE SCALE GENOMIC DNA]</scope>
    <source>
        <strain evidence="1 2">DSM 25220</strain>
    </source>
</reference>
<dbReference type="Proteomes" id="UP000580891">
    <property type="component" value="Unassembled WGS sequence"/>
</dbReference>
<comment type="caution">
    <text evidence="1">The sequence shown here is derived from an EMBL/GenBank/DDBJ whole genome shotgun (WGS) entry which is preliminary data.</text>
</comment>
<sequence length="656" mass="73500">MKNEKGSSLITVLLVALIFMTIGLAIISSSIGGALRTEIRETDIDVTYQASNIMEEIIADLKLAMKKKDPLSPEQDLPASYHLPLSKNGGTVDVNFDPTLMKLLNEKIIPKYNSLPSVESLEIRDISTEKPYYINKQFHFTRVLEIKVTVKDTHQAAVKRTMKRNVILSPTPSFLQYAVGSLGEGENKGLEINGSPNILGNVFSNDLKISQNAKFYTTDNVLMEIPTPFPSIFGDIYSEGKDLRTSLSNDHFYKRKMPLFKNHSNFIDVNFNETFNTRADELLQNITGENISYSNGNFRTQFENYVNHLIENGGTLIFFPRDDKETSIDLSDLTSDEETVLQSKNNETIKLTNATTTTRTKPLKIIGNVNLSNISRLDLPDLIVNGDLTITNYGDLQIGNLFVTGNVTIANFAGDDAEGILQYNTVVGGNLEMVNDTDFQINGNVFINGNTKLVARDSSFTIRGYVMGNRDFYVLGNDDLNKNENDNFIFDSVIYVMGQSFISSANIFGADNNDKQLVLLSNGNLTITRINEFRNFSMIDEPANFNGEVTDSAIKPLQAFFYTHQNAELYGVGSLFYIDGGLFAREHLVINAIRGGQAKNEEDLKQMTMDGNQPTFQTDKYSRFNVKYDKKVLLRRIDDLPLVDELQVIPDAIELQ</sequence>